<keyword evidence="3" id="KW-1185">Reference proteome</keyword>
<dbReference type="Proteomes" id="UP000319160">
    <property type="component" value="Unassembled WGS sequence"/>
</dbReference>
<proteinExistence type="predicted"/>
<feature type="region of interest" description="Disordered" evidence="1">
    <location>
        <begin position="1"/>
        <end position="45"/>
    </location>
</feature>
<gene>
    <name evidence="2" type="ORF">FHL15_009579</name>
</gene>
<name>A0A553HNJ7_9PEZI</name>
<evidence type="ECO:0000313" key="2">
    <source>
        <dbReference type="EMBL" id="TRX89535.1"/>
    </source>
</evidence>
<organism evidence="2 3">
    <name type="scientific">Xylaria flabelliformis</name>
    <dbReference type="NCBI Taxonomy" id="2512241"/>
    <lineage>
        <taxon>Eukaryota</taxon>
        <taxon>Fungi</taxon>
        <taxon>Dikarya</taxon>
        <taxon>Ascomycota</taxon>
        <taxon>Pezizomycotina</taxon>
        <taxon>Sordariomycetes</taxon>
        <taxon>Xylariomycetidae</taxon>
        <taxon>Xylariales</taxon>
        <taxon>Xylariaceae</taxon>
        <taxon>Xylaria</taxon>
    </lineage>
</organism>
<comment type="caution">
    <text evidence="2">The sequence shown here is derived from an EMBL/GenBank/DDBJ whole genome shotgun (WGS) entry which is preliminary data.</text>
</comment>
<accession>A0A553HNJ7</accession>
<evidence type="ECO:0000256" key="1">
    <source>
        <dbReference type="SAM" id="MobiDB-lite"/>
    </source>
</evidence>
<dbReference type="EMBL" id="VFLP01000066">
    <property type="protein sequence ID" value="TRX89535.1"/>
    <property type="molecule type" value="Genomic_DNA"/>
</dbReference>
<evidence type="ECO:0000313" key="3">
    <source>
        <dbReference type="Proteomes" id="UP000319160"/>
    </source>
</evidence>
<dbReference type="AlphaFoldDB" id="A0A553HNJ7"/>
<sequence>MAINLSTGDPRPAVKSSTTDLSAVRYATPKPLELPKGAKGPKDKERAEAKEIACLVLGIEFLAPSSGVLGHRTRLPVVAVAVALASGSIDPGSANNANSTAQVTNLLKYVHTYLPTYAVTVNAPPASTERGVELGAKFDQPETNRYTANEWPTNNLLAYRT</sequence>
<protein>
    <submittedName>
        <fullName evidence="2">Uncharacterized protein</fullName>
    </submittedName>
</protein>
<reference evidence="3" key="1">
    <citation type="submission" date="2019-06" db="EMBL/GenBank/DDBJ databases">
        <title>Draft genome sequence of the griseofulvin-producing fungus Xylaria cubensis strain G536.</title>
        <authorList>
            <person name="Mead M.E."/>
            <person name="Raja H.A."/>
            <person name="Steenwyk J.L."/>
            <person name="Knowles S.L."/>
            <person name="Oberlies N.H."/>
            <person name="Rokas A."/>
        </authorList>
    </citation>
    <scope>NUCLEOTIDE SEQUENCE [LARGE SCALE GENOMIC DNA]</scope>
    <source>
        <strain evidence="3">G536</strain>
    </source>
</reference>